<evidence type="ECO:0000256" key="4">
    <source>
        <dbReference type="ARBA" id="ARBA00023136"/>
    </source>
</evidence>
<evidence type="ECO:0000256" key="3">
    <source>
        <dbReference type="ARBA" id="ARBA00022989"/>
    </source>
</evidence>
<dbReference type="Gene3D" id="3.40.50.2300">
    <property type="match status" value="1"/>
</dbReference>
<organism evidence="7">
    <name type="scientific">Lepeophtheirus salmonis</name>
    <name type="common">Salmon louse</name>
    <name type="synonym">Caligus salmonis</name>
    <dbReference type="NCBI Taxonomy" id="72036"/>
    <lineage>
        <taxon>Eukaryota</taxon>
        <taxon>Metazoa</taxon>
        <taxon>Ecdysozoa</taxon>
        <taxon>Arthropoda</taxon>
        <taxon>Crustacea</taxon>
        <taxon>Multicrustacea</taxon>
        <taxon>Hexanauplia</taxon>
        <taxon>Copepoda</taxon>
        <taxon>Siphonostomatoida</taxon>
        <taxon>Caligidae</taxon>
        <taxon>Lepeophtheirus</taxon>
    </lineage>
</organism>
<proteinExistence type="predicted"/>
<sequence length="82" mass="9104">MVEISKMMKWSYVSTVAAEGEYGEKGIASFIALAKKDGICVAVSTKISRNAKDEEFDRIVDILSSKPMARAVVLFVDEDRTR</sequence>
<feature type="domain" description="Receptor ligand binding region" evidence="6">
    <location>
        <begin position="1"/>
        <end position="80"/>
    </location>
</feature>
<dbReference type="InterPro" id="IPR028082">
    <property type="entry name" value="Peripla_BP_I"/>
</dbReference>
<keyword evidence="5" id="KW-0325">Glycoprotein</keyword>
<accession>A0A0K2TLD1</accession>
<dbReference type="EMBL" id="HACA01008940">
    <property type="protein sequence ID" value="CDW26301.1"/>
    <property type="molecule type" value="Transcribed_RNA"/>
</dbReference>
<reference evidence="7" key="1">
    <citation type="submission" date="2014-05" db="EMBL/GenBank/DDBJ databases">
        <authorList>
            <person name="Chronopoulou M."/>
        </authorList>
    </citation>
    <scope>NUCLEOTIDE SEQUENCE</scope>
    <source>
        <tissue evidence="7">Whole organism</tissue>
    </source>
</reference>
<dbReference type="AlphaFoldDB" id="A0A0K2TLD1"/>
<keyword evidence="2" id="KW-0812">Transmembrane</keyword>
<comment type="subcellular location">
    <subcellularLocation>
        <location evidence="1">Membrane</location>
    </subcellularLocation>
</comment>
<evidence type="ECO:0000259" key="6">
    <source>
        <dbReference type="Pfam" id="PF01094"/>
    </source>
</evidence>
<name>A0A0K2TLD1_LEPSM</name>
<protein>
    <recommendedName>
        <fullName evidence="6">Receptor ligand binding region domain-containing protein</fullName>
    </recommendedName>
</protein>
<dbReference type="OrthoDB" id="425344at2759"/>
<evidence type="ECO:0000256" key="5">
    <source>
        <dbReference type="ARBA" id="ARBA00023180"/>
    </source>
</evidence>
<evidence type="ECO:0000313" key="7">
    <source>
        <dbReference type="EMBL" id="CDW26301.1"/>
    </source>
</evidence>
<keyword evidence="3" id="KW-1133">Transmembrane helix</keyword>
<dbReference type="Pfam" id="PF01094">
    <property type="entry name" value="ANF_receptor"/>
    <property type="match status" value="1"/>
</dbReference>
<dbReference type="InterPro" id="IPR050726">
    <property type="entry name" value="mGluR"/>
</dbReference>
<evidence type="ECO:0000256" key="2">
    <source>
        <dbReference type="ARBA" id="ARBA00022692"/>
    </source>
</evidence>
<dbReference type="PANTHER" id="PTHR24060">
    <property type="entry name" value="METABOTROPIC GLUTAMATE RECEPTOR"/>
    <property type="match status" value="1"/>
</dbReference>
<evidence type="ECO:0000256" key="1">
    <source>
        <dbReference type="ARBA" id="ARBA00004370"/>
    </source>
</evidence>
<dbReference type="GO" id="GO:0016020">
    <property type="term" value="C:membrane"/>
    <property type="evidence" value="ECO:0007669"/>
    <property type="project" value="UniProtKB-SubCell"/>
</dbReference>
<keyword evidence="4" id="KW-0472">Membrane</keyword>
<dbReference type="InterPro" id="IPR001828">
    <property type="entry name" value="ANF_lig-bd_rcpt"/>
</dbReference>
<dbReference type="SUPFAM" id="SSF53822">
    <property type="entry name" value="Periplasmic binding protein-like I"/>
    <property type="match status" value="1"/>
</dbReference>